<name>A0AAN9N1Z6_CANGL</name>
<sequence>MHCSSILVELQWITDFFYKSVKKQRAAIKWKVCRSNGCKKHNEAGSRFRVTYYGLKDEGCILLLHTQQALDCFRL</sequence>
<dbReference type="Proteomes" id="UP001367508">
    <property type="component" value="Unassembled WGS sequence"/>
</dbReference>
<accession>A0AAN9N1Z6</accession>
<gene>
    <name evidence="1" type="ORF">VNO77_04628</name>
</gene>
<dbReference type="AlphaFoldDB" id="A0AAN9N1Z6"/>
<evidence type="ECO:0000313" key="1">
    <source>
        <dbReference type="EMBL" id="KAK7362512.1"/>
    </source>
</evidence>
<organism evidence="1 2">
    <name type="scientific">Canavalia gladiata</name>
    <name type="common">Sword bean</name>
    <name type="synonym">Dolichos gladiatus</name>
    <dbReference type="NCBI Taxonomy" id="3824"/>
    <lineage>
        <taxon>Eukaryota</taxon>
        <taxon>Viridiplantae</taxon>
        <taxon>Streptophyta</taxon>
        <taxon>Embryophyta</taxon>
        <taxon>Tracheophyta</taxon>
        <taxon>Spermatophyta</taxon>
        <taxon>Magnoliopsida</taxon>
        <taxon>eudicotyledons</taxon>
        <taxon>Gunneridae</taxon>
        <taxon>Pentapetalae</taxon>
        <taxon>rosids</taxon>
        <taxon>fabids</taxon>
        <taxon>Fabales</taxon>
        <taxon>Fabaceae</taxon>
        <taxon>Papilionoideae</taxon>
        <taxon>50 kb inversion clade</taxon>
        <taxon>NPAAA clade</taxon>
        <taxon>indigoferoid/millettioid clade</taxon>
        <taxon>Phaseoleae</taxon>
        <taxon>Canavalia</taxon>
    </lineage>
</organism>
<protein>
    <submittedName>
        <fullName evidence="1">Uncharacterized protein</fullName>
    </submittedName>
</protein>
<keyword evidence="2" id="KW-1185">Reference proteome</keyword>
<evidence type="ECO:0000313" key="2">
    <source>
        <dbReference type="Proteomes" id="UP001367508"/>
    </source>
</evidence>
<comment type="caution">
    <text evidence="1">The sequence shown here is derived from an EMBL/GenBank/DDBJ whole genome shotgun (WGS) entry which is preliminary data.</text>
</comment>
<dbReference type="EMBL" id="JAYMYQ010000001">
    <property type="protein sequence ID" value="KAK7362512.1"/>
    <property type="molecule type" value="Genomic_DNA"/>
</dbReference>
<proteinExistence type="predicted"/>
<reference evidence="1 2" key="1">
    <citation type="submission" date="2024-01" db="EMBL/GenBank/DDBJ databases">
        <title>The genomes of 5 underutilized Papilionoideae crops provide insights into root nodulation and disease resistanc.</title>
        <authorList>
            <person name="Jiang F."/>
        </authorList>
    </citation>
    <scope>NUCLEOTIDE SEQUENCE [LARGE SCALE GENOMIC DNA]</scope>
    <source>
        <strain evidence="1">LVBAO_FW01</strain>
        <tissue evidence="1">Leaves</tissue>
    </source>
</reference>